<feature type="domain" description="HTH tetR-type" evidence="5">
    <location>
        <begin position="15"/>
        <end position="75"/>
    </location>
</feature>
<evidence type="ECO:0000259" key="5">
    <source>
        <dbReference type="PROSITE" id="PS50977"/>
    </source>
</evidence>
<dbReference type="SUPFAM" id="SSF46689">
    <property type="entry name" value="Homeodomain-like"/>
    <property type="match status" value="1"/>
</dbReference>
<dbReference type="GO" id="GO:0000976">
    <property type="term" value="F:transcription cis-regulatory region binding"/>
    <property type="evidence" value="ECO:0007669"/>
    <property type="project" value="TreeGrafter"/>
</dbReference>
<organism evidence="6 7">
    <name type="scientific">Termitidicoccus mucosus</name>
    <dbReference type="NCBI Taxonomy" id="1184151"/>
    <lineage>
        <taxon>Bacteria</taxon>
        <taxon>Pseudomonadati</taxon>
        <taxon>Verrucomicrobiota</taxon>
        <taxon>Opitutia</taxon>
        <taxon>Opitutales</taxon>
        <taxon>Opitutaceae</taxon>
        <taxon>Termitidicoccus</taxon>
    </lineage>
</organism>
<dbReference type="OrthoDB" id="9785164at2"/>
<keyword evidence="3" id="KW-0804">Transcription</keyword>
<dbReference type="PROSITE" id="PS50977">
    <property type="entry name" value="HTH_TETR_2"/>
    <property type="match status" value="1"/>
</dbReference>
<evidence type="ECO:0000313" key="6">
    <source>
        <dbReference type="EMBL" id="OAM90305.1"/>
    </source>
</evidence>
<gene>
    <name evidence="6" type="ORF">AW736_00745</name>
</gene>
<dbReference type="Proteomes" id="UP000078486">
    <property type="component" value="Unassembled WGS sequence"/>
</dbReference>
<reference evidence="6 7" key="1">
    <citation type="submission" date="2016-01" db="EMBL/GenBank/DDBJ databases">
        <title>High potential of lignocellulose degradation of a new Verrucomicrobia species.</title>
        <authorList>
            <person name="Wang Y."/>
            <person name="Shi Y."/>
            <person name="Qiu Z."/>
            <person name="Liu S."/>
            <person name="Yang H."/>
        </authorList>
    </citation>
    <scope>NUCLEOTIDE SEQUENCE [LARGE SCALE GENOMIC DNA]</scope>
    <source>
        <strain evidence="6 7">TSB47</strain>
    </source>
</reference>
<keyword evidence="2 4" id="KW-0238">DNA-binding</keyword>
<dbReference type="InterPro" id="IPR050109">
    <property type="entry name" value="HTH-type_TetR-like_transc_reg"/>
</dbReference>
<dbReference type="EMBL" id="LRRQ01000061">
    <property type="protein sequence ID" value="OAM90305.1"/>
    <property type="molecule type" value="Genomic_DNA"/>
</dbReference>
<dbReference type="PRINTS" id="PR00455">
    <property type="entry name" value="HTHTETR"/>
</dbReference>
<dbReference type="STRING" id="1184151.AW736_00745"/>
<dbReference type="InterPro" id="IPR009057">
    <property type="entry name" value="Homeodomain-like_sf"/>
</dbReference>
<sequence>MEKTTRPRRLNRSGVRARAQILLGACKVFAIKGYGDASIRDIANEADVIFGSVIYHFGSKEKLFIEAVRRYFLGAPPLVNCYNPVLELGGAPSPQEVADAIHETVRQLIAAIHAPQSPEFLNGLILRVLADGHKGAQTLILEHFAPYQYRVMNVLARVCPNRIERDLHAWFDLFWAQFFYPITTRSLRLLDHGRERYSEEWLRYVSHRIAWYLCMPLGLPEPTGRVDRPVRDSIKARAAARALGDDYGPGAGAPFAR</sequence>
<dbReference type="Pfam" id="PF00440">
    <property type="entry name" value="TetR_N"/>
    <property type="match status" value="1"/>
</dbReference>
<protein>
    <submittedName>
        <fullName evidence="6">TetR family transcriptional regulator</fullName>
    </submittedName>
</protein>
<comment type="caution">
    <text evidence="6">The sequence shown here is derived from an EMBL/GenBank/DDBJ whole genome shotgun (WGS) entry which is preliminary data.</text>
</comment>
<accession>A0A178IM69</accession>
<dbReference type="Gene3D" id="1.10.357.10">
    <property type="entry name" value="Tetracycline Repressor, domain 2"/>
    <property type="match status" value="1"/>
</dbReference>
<evidence type="ECO:0000256" key="3">
    <source>
        <dbReference type="ARBA" id="ARBA00023163"/>
    </source>
</evidence>
<evidence type="ECO:0000256" key="1">
    <source>
        <dbReference type="ARBA" id="ARBA00023015"/>
    </source>
</evidence>
<evidence type="ECO:0000256" key="4">
    <source>
        <dbReference type="PROSITE-ProRule" id="PRU00335"/>
    </source>
</evidence>
<dbReference type="PANTHER" id="PTHR30055:SF234">
    <property type="entry name" value="HTH-TYPE TRANSCRIPTIONAL REGULATOR BETI"/>
    <property type="match status" value="1"/>
</dbReference>
<dbReference type="PANTHER" id="PTHR30055">
    <property type="entry name" value="HTH-TYPE TRANSCRIPTIONAL REGULATOR RUTR"/>
    <property type="match status" value="1"/>
</dbReference>
<dbReference type="GO" id="GO:0003700">
    <property type="term" value="F:DNA-binding transcription factor activity"/>
    <property type="evidence" value="ECO:0007669"/>
    <property type="project" value="TreeGrafter"/>
</dbReference>
<name>A0A178IM69_9BACT</name>
<keyword evidence="7" id="KW-1185">Reference proteome</keyword>
<evidence type="ECO:0000313" key="7">
    <source>
        <dbReference type="Proteomes" id="UP000078486"/>
    </source>
</evidence>
<keyword evidence="1" id="KW-0805">Transcription regulation</keyword>
<feature type="DNA-binding region" description="H-T-H motif" evidence="4">
    <location>
        <begin position="38"/>
        <end position="57"/>
    </location>
</feature>
<dbReference type="AlphaFoldDB" id="A0A178IM69"/>
<evidence type="ECO:0000256" key="2">
    <source>
        <dbReference type="ARBA" id="ARBA00023125"/>
    </source>
</evidence>
<proteinExistence type="predicted"/>
<dbReference type="InterPro" id="IPR001647">
    <property type="entry name" value="HTH_TetR"/>
</dbReference>